<dbReference type="Proteomes" id="UP000034539">
    <property type="component" value="Unassembled WGS sequence"/>
</dbReference>
<comment type="caution">
    <text evidence="2">The sequence shown here is derived from an EMBL/GenBank/DDBJ whole genome shotgun (WGS) entry which is preliminary data.</text>
</comment>
<dbReference type="InterPro" id="IPR043725">
    <property type="entry name" value="DUF5667"/>
</dbReference>
<evidence type="ECO:0000313" key="2">
    <source>
        <dbReference type="EMBL" id="KKR33048.1"/>
    </source>
</evidence>
<organism evidence="2 3">
    <name type="scientific">Candidatus Gottesmanbacteria bacterium GW2011_GWC2_39_8</name>
    <dbReference type="NCBI Taxonomy" id="1618450"/>
    <lineage>
        <taxon>Bacteria</taxon>
        <taxon>Candidatus Gottesmaniibacteriota</taxon>
    </lineage>
</organism>
<evidence type="ECO:0000313" key="3">
    <source>
        <dbReference type="Proteomes" id="UP000034539"/>
    </source>
</evidence>
<sequence>MSIINGRPKLGEYGEVIMKRISTFFITALLFVITSGQVLANPVPTPSVVIPTPTPEKINYQLPFPGILPDHPLYFLKTVRDRILDTFTGQPMEKVKFDLLMADKRLAMSQELVAKGKYDLAVTTVSKGEKYLLKSSQELIKLKKENKDISGVVIEKVLTSSMKHQEVINSLMVGLGGEQKQSLSESLSLANQVEEEIGILK</sequence>
<evidence type="ECO:0000259" key="1">
    <source>
        <dbReference type="Pfam" id="PF18915"/>
    </source>
</evidence>
<accession>A0A0G0PYS7</accession>
<reference evidence="2 3" key="1">
    <citation type="journal article" date="2015" name="Nature">
        <title>rRNA introns, odd ribosomes, and small enigmatic genomes across a large radiation of phyla.</title>
        <authorList>
            <person name="Brown C.T."/>
            <person name="Hug L.A."/>
            <person name="Thomas B.C."/>
            <person name="Sharon I."/>
            <person name="Castelle C.J."/>
            <person name="Singh A."/>
            <person name="Wilkins M.J."/>
            <person name="Williams K.H."/>
            <person name="Banfield J.F."/>
        </authorList>
    </citation>
    <scope>NUCLEOTIDE SEQUENCE [LARGE SCALE GENOMIC DNA]</scope>
</reference>
<dbReference type="Pfam" id="PF18915">
    <property type="entry name" value="DUF5667"/>
    <property type="match status" value="1"/>
</dbReference>
<dbReference type="AlphaFoldDB" id="A0A0G0PYS7"/>
<name>A0A0G0PYS7_9BACT</name>
<dbReference type="EMBL" id="LBXN01000025">
    <property type="protein sequence ID" value="KKR33048.1"/>
    <property type="molecule type" value="Genomic_DNA"/>
</dbReference>
<feature type="domain" description="DUF5667" evidence="1">
    <location>
        <begin position="66"/>
        <end position="168"/>
    </location>
</feature>
<gene>
    <name evidence="2" type="ORF">UT63_C0025G0025</name>
</gene>
<proteinExistence type="predicted"/>
<protein>
    <recommendedName>
        <fullName evidence="1">DUF5667 domain-containing protein</fullName>
    </recommendedName>
</protein>